<feature type="domain" description="Acyl-CoA dehydrogenase/oxidase C-terminal" evidence="2">
    <location>
        <begin position="2"/>
        <end position="106"/>
    </location>
</feature>
<evidence type="ECO:0000313" key="3">
    <source>
        <dbReference type="EMBL" id="GAG37788.1"/>
    </source>
</evidence>
<dbReference type="GO" id="GO:0016627">
    <property type="term" value="F:oxidoreductase activity, acting on the CH-CH group of donors"/>
    <property type="evidence" value="ECO:0007669"/>
    <property type="project" value="InterPro"/>
</dbReference>
<proteinExistence type="predicted"/>
<comment type="caution">
    <text evidence="3">The sequence shown here is derived from an EMBL/GenBank/DDBJ whole genome shotgun (WGS) entry which is preliminary data.</text>
</comment>
<dbReference type="InterPro" id="IPR009075">
    <property type="entry name" value="AcylCo_DH/oxidase_C"/>
</dbReference>
<protein>
    <recommendedName>
        <fullName evidence="2">Acyl-CoA dehydrogenase/oxidase C-terminal domain-containing protein</fullName>
    </recommendedName>
</protein>
<sequence length="114" mass="12729">LLTDLWARTTNLSLGLLKFAEAYDDKVEKFGGNIPGNISRAMVASASQFKYHTTKLSKEVCYEAANLMGGAGLSDNTLMQEYVNISRIQEILGGSRQIQQYIMSMALRQIFKML</sequence>
<gene>
    <name evidence="3" type="ORF">S01H1_69164</name>
</gene>
<dbReference type="Gene3D" id="1.20.140.10">
    <property type="entry name" value="Butyryl-CoA Dehydrogenase, subunit A, domain 3"/>
    <property type="match status" value="1"/>
</dbReference>
<name>X0XMA0_9ZZZZ</name>
<reference evidence="3" key="1">
    <citation type="journal article" date="2014" name="Front. Microbiol.">
        <title>High frequency of phylogenetically diverse reductive dehalogenase-homologous genes in deep subseafloor sedimentary metagenomes.</title>
        <authorList>
            <person name="Kawai M."/>
            <person name="Futagami T."/>
            <person name="Toyoda A."/>
            <person name="Takaki Y."/>
            <person name="Nishi S."/>
            <person name="Hori S."/>
            <person name="Arai W."/>
            <person name="Tsubouchi T."/>
            <person name="Morono Y."/>
            <person name="Uchiyama I."/>
            <person name="Ito T."/>
            <person name="Fujiyama A."/>
            <person name="Inagaki F."/>
            <person name="Takami H."/>
        </authorList>
    </citation>
    <scope>NUCLEOTIDE SEQUENCE</scope>
    <source>
        <strain evidence="3">Expedition CK06-06</strain>
    </source>
</reference>
<dbReference type="AlphaFoldDB" id="X0XMA0"/>
<evidence type="ECO:0000259" key="2">
    <source>
        <dbReference type="Pfam" id="PF00441"/>
    </source>
</evidence>
<organism evidence="3">
    <name type="scientific">marine sediment metagenome</name>
    <dbReference type="NCBI Taxonomy" id="412755"/>
    <lineage>
        <taxon>unclassified sequences</taxon>
        <taxon>metagenomes</taxon>
        <taxon>ecological metagenomes</taxon>
    </lineage>
</organism>
<accession>X0XMA0</accession>
<feature type="non-terminal residue" evidence="3">
    <location>
        <position position="1"/>
    </location>
</feature>
<dbReference type="Pfam" id="PF00441">
    <property type="entry name" value="Acyl-CoA_dh_1"/>
    <property type="match status" value="1"/>
</dbReference>
<dbReference type="SUPFAM" id="SSF47203">
    <property type="entry name" value="Acyl-CoA dehydrogenase C-terminal domain-like"/>
    <property type="match status" value="1"/>
</dbReference>
<evidence type="ECO:0000256" key="1">
    <source>
        <dbReference type="ARBA" id="ARBA00022630"/>
    </source>
</evidence>
<dbReference type="EMBL" id="BARS01045899">
    <property type="protein sequence ID" value="GAG37788.1"/>
    <property type="molecule type" value="Genomic_DNA"/>
</dbReference>
<dbReference type="InterPro" id="IPR036250">
    <property type="entry name" value="AcylCo_DH-like_C"/>
</dbReference>
<keyword evidence="1" id="KW-0285">Flavoprotein</keyword>